<dbReference type="InterPro" id="IPR050792">
    <property type="entry name" value="ADP-ribosylglycohydrolase"/>
</dbReference>
<dbReference type="Gene3D" id="1.10.4080.10">
    <property type="entry name" value="ADP-ribosylation/Crystallin J1"/>
    <property type="match status" value="1"/>
</dbReference>
<dbReference type="InterPro" id="IPR036705">
    <property type="entry name" value="Ribosyl_crysJ1_sf"/>
</dbReference>
<keyword evidence="3" id="KW-0460">Magnesium</keyword>
<dbReference type="PANTHER" id="PTHR16222:SF24">
    <property type="entry name" value="ADP-RIBOSYLHYDROLASE ARH3"/>
    <property type="match status" value="1"/>
</dbReference>
<keyword evidence="3" id="KW-0479">Metal-binding</keyword>
<evidence type="ECO:0000256" key="2">
    <source>
        <dbReference type="ARBA" id="ARBA00022801"/>
    </source>
</evidence>
<feature type="binding site" evidence="3">
    <location>
        <position position="122"/>
    </location>
    <ligand>
        <name>Mg(2+)</name>
        <dbReference type="ChEBI" id="CHEBI:18420"/>
        <label>1</label>
    </ligand>
</feature>
<comment type="caution">
    <text evidence="4">The sequence shown here is derived from an EMBL/GenBank/DDBJ whole genome shotgun (WGS) entry which is preliminary data.</text>
</comment>
<feature type="binding site" evidence="3">
    <location>
        <position position="120"/>
    </location>
    <ligand>
        <name>Mg(2+)</name>
        <dbReference type="ChEBI" id="CHEBI:18420"/>
        <label>1</label>
    </ligand>
</feature>
<dbReference type="SUPFAM" id="SSF101478">
    <property type="entry name" value="ADP-ribosylglycohydrolase"/>
    <property type="match status" value="1"/>
</dbReference>
<dbReference type="Proteomes" id="UP000823821">
    <property type="component" value="Unassembled WGS sequence"/>
</dbReference>
<dbReference type="GO" id="GO:0016787">
    <property type="term" value="F:hydrolase activity"/>
    <property type="evidence" value="ECO:0007669"/>
    <property type="project" value="UniProtKB-KW"/>
</dbReference>
<name>A0A9D2HR06_9BACT</name>
<feature type="binding site" evidence="3">
    <location>
        <position position="121"/>
    </location>
    <ligand>
        <name>Mg(2+)</name>
        <dbReference type="ChEBI" id="CHEBI:18420"/>
        <label>1</label>
    </ligand>
</feature>
<evidence type="ECO:0000256" key="1">
    <source>
        <dbReference type="ARBA" id="ARBA00010702"/>
    </source>
</evidence>
<feature type="binding site" evidence="3">
    <location>
        <position position="336"/>
    </location>
    <ligand>
        <name>Mg(2+)</name>
        <dbReference type="ChEBI" id="CHEBI:18420"/>
        <label>1</label>
    </ligand>
</feature>
<feature type="binding site" evidence="3">
    <location>
        <position position="337"/>
    </location>
    <ligand>
        <name>Mg(2+)</name>
        <dbReference type="ChEBI" id="CHEBI:18420"/>
        <label>1</label>
    </ligand>
</feature>
<accession>A0A9D2HR06</accession>
<organism evidence="4 5">
    <name type="scientific">Candidatus Desulfovibrio intestinavium</name>
    <dbReference type="NCBI Taxonomy" id="2838534"/>
    <lineage>
        <taxon>Bacteria</taxon>
        <taxon>Pseudomonadati</taxon>
        <taxon>Thermodesulfobacteriota</taxon>
        <taxon>Desulfovibrionia</taxon>
        <taxon>Desulfovibrionales</taxon>
        <taxon>Desulfovibrionaceae</taxon>
        <taxon>Desulfovibrio</taxon>
    </lineage>
</organism>
<dbReference type="PANTHER" id="PTHR16222">
    <property type="entry name" value="ADP-RIBOSYLGLYCOHYDROLASE"/>
    <property type="match status" value="1"/>
</dbReference>
<gene>
    <name evidence="4" type="ORF">H9784_10390</name>
</gene>
<evidence type="ECO:0000313" key="4">
    <source>
        <dbReference type="EMBL" id="HJA79953.1"/>
    </source>
</evidence>
<dbReference type="Pfam" id="PF03747">
    <property type="entry name" value="ADP_ribosyl_GH"/>
    <property type="match status" value="1"/>
</dbReference>
<evidence type="ECO:0000313" key="5">
    <source>
        <dbReference type="Proteomes" id="UP000823821"/>
    </source>
</evidence>
<proteinExistence type="inferred from homology"/>
<dbReference type="InterPro" id="IPR005502">
    <property type="entry name" value="Ribosyl_crysJ1"/>
</dbReference>
<comment type="cofactor">
    <cofactor evidence="3">
        <name>Mg(2+)</name>
        <dbReference type="ChEBI" id="CHEBI:18420"/>
    </cofactor>
    <text evidence="3">Binds 2 magnesium ions per subunit.</text>
</comment>
<reference evidence="4" key="1">
    <citation type="journal article" date="2021" name="PeerJ">
        <title>Extensive microbial diversity within the chicken gut microbiome revealed by metagenomics and culture.</title>
        <authorList>
            <person name="Gilroy R."/>
            <person name="Ravi A."/>
            <person name="Getino M."/>
            <person name="Pursley I."/>
            <person name="Horton D.L."/>
            <person name="Alikhan N.F."/>
            <person name="Baker D."/>
            <person name="Gharbi K."/>
            <person name="Hall N."/>
            <person name="Watson M."/>
            <person name="Adriaenssens E.M."/>
            <person name="Foster-Nyarko E."/>
            <person name="Jarju S."/>
            <person name="Secka A."/>
            <person name="Antonio M."/>
            <person name="Oren A."/>
            <person name="Chaudhuri R.R."/>
            <person name="La Ragione R."/>
            <person name="Hildebrand F."/>
            <person name="Pallen M.J."/>
        </authorList>
    </citation>
    <scope>NUCLEOTIDE SEQUENCE</scope>
    <source>
        <strain evidence="4">5032</strain>
    </source>
</reference>
<sequence length="386" mass="42784">MGNKRPRWESELFASQCPNPVSCRTCQFRAAIFNGMQLDNADTAHCEVFEDPESKPNDVYFDGAECEFYEKADDRPLALILGVAVGDALGVPVEFKKRGTFRVTGMQGYGTHNQPPGTWSDDTSLTLALADNLLAGGDTPDLECIAWGLTQWYDNAAYTPHGKVFDVGNATAEAIKRLKKGVAPEKAGGTGERDNGNGSLMRIAPLAFYMFGIREAEERFRIVRDVSSLTHAHEWSVAACYIYVEMLNKLRMGRKKQAAYAELRDDFARGVPFISKETLSKFCRILENDISTLPEEDIRSGGFVIDTLEAAFWCFLTTDNYKDAVLKAVNLGDDTDTTGAVTGALAGLAYGLDAIPQEWREQLAAYDEIRRIAVAMPRWDYFRTAS</sequence>
<dbReference type="AlphaFoldDB" id="A0A9D2HR06"/>
<dbReference type="GO" id="GO:0046872">
    <property type="term" value="F:metal ion binding"/>
    <property type="evidence" value="ECO:0007669"/>
    <property type="project" value="UniProtKB-KW"/>
</dbReference>
<comment type="similarity">
    <text evidence="1">Belongs to the ADP-ribosylglycohydrolase family.</text>
</comment>
<feature type="binding site" evidence="3">
    <location>
        <position position="334"/>
    </location>
    <ligand>
        <name>Mg(2+)</name>
        <dbReference type="ChEBI" id="CHEBI:18420"/>
        <label>1</label>
    </ligand>
</feature>
<dbReference type="EMBL" id="DWZD01000053">
    <property type="protein sequence ID" value="HJA79953.1"/>
    <property type="molecule type" value="Genomic_DNA"/>
</dbReference>
<keyword evidence="2" id="KW-0378">Hydrolase</keyword>
<protein>
    <submittedName>
        <fullName evidence="4">ADP-ribosylglycohydrolase family protein</fullName>
    </submittedName>
</protein>
<reference evidence="4" key="2">
    <citation type="submission" date="2021-04" db="EMBL/GenBank/DDBJ databases">
        <authorList>
            <person name="Gilroy R."/>
        </authorList>
    </citation>
    <scope>NUCLEOTIDE SEQUENCE</scope>
    <source>
        <strain evidence="4">5032</strain>
    </source>
</reference>
<evidence type="ECO:0000256" key="3">
    <source>
        <dbReference type="PIRSR" id="PIRSR605502-1"/>
    </source>
</evidence>